<sequence length="151" mass="17042">MNHRNENASFMNINVNIIAKILWAFSFAAAIGNRDLSFFPLIFAFLVLFLEKHSNYLRNHASQIVILNIAIFMINLIIGLIQTIFLSVFGWIILVGPTAVLVFTIINIALGLIYSLYHIFGIAKAGKYQYCKLPLIGFLGDKIEQSVYNKS</sequence>
<reference evidence="2 3" key="1">
    <citation type="journal article" date="2020" name="Int. J. Syst. Evol. Microbiol.">
        <title>Description of Erysipelothrix piscisicarius sp. nov., an emergent fish pathogen, and assessment of virulence using a tiger barb (Puntigrus tetrazona) infection model.</title>
        <authorList>
            <person name="Pomaranski E.K."/>
            <person name="Griffin M.J."/>
            <person name="Camus A.C."/>
            <person name="Armwood A.R."/>
            <person name="Shelley J."/>
            <person name="Waldbieser G.C."/>
            <person name="LaFrentz B.R."/>
            <person name="Garcia J.C."/>
            <person name="Yanong R."/>
            <person name="Soto E."/>
        </authorList>
    </citation>
    <scope>NUCLEOTIDE SEQUENCE [LARGE SCALE GENOMIC DNA]</scope>
    <source>
        <strain evidence="2 3">15TAL0474</strain>
    </source>
</reference>
<dbReference type="Proteomes" id="UP000278804">
    <property type="component" value="Chromosome"/>
</dbReference>
<gene>
    <name evidence="2" type="ORF">EEI45_03515</name>
</gene>
<feature type="transmembrane region" description="Helical" evidence="1">
    <location>
        <begin position="12"/>
        <end position="31"/>
    </location>
</feature>
<evidence type="ECO:0000256" key="1">
    <source>
        <dbReference type="SAM" id="Phobius"/>
    </source>
</evidence>
<keyword evidence="1" id="KW-0472">Membrane</keyword>
<organism evidence="2 3">
    <name type="scientific">Erysipelothrix piscisicarius</name>
    <dbReference type="NCBI Taxonomy" id="2485784"/>
    <lineage>
        <taxon>Bacteria</taxon>
        <taxon>Bacillati</taxon>
        <taxon>Bacillota</taxon>
        <taxon>Erysipelotrichia</taxon>
        <taxon>Erysipelotrichales</taxon>
        <taxon>Erysipelotrichaceae</taxon>
        <taxon>Erysipelothrix</taxon>
    </lineage>
</organism>
<protein>
    <recommendedName>
        <fullName evidence="4">DUF4870 domain-containing protein</fullName>
    </recommendedName>
</protein>
<proteinExistence type="predicted"/>
<dbReference type="AlphaFoldDB" id="A0A3Q8S7B8"/>
<evidence type="ECO:0000313" key="2">
    <source>
        <dbReference type="EMBL" id="AZK43962.1"/>
    </source>
</evidence>
<dbReference type="KEGG" id="eri:EEI45_03515"/>
<dbReference type="RefSeq" id="WP_125164166.1">
    <property type="nucleotide sequence ID" value="NZ_CP034234.1"/>
</dbReference>
<feature type="transmembrane region" description="Helical" evidence="1">
    <location>
        <begin position="65"/>
        <end position="93"/>
    </location>
</feature>
<keyword evidence="1" id="KW-0812">Transmembrane</keyword>
<accession>A0A3Q8S7B8</accession>
<keyword evidence="1" id="KW-1133">Transmembrane helix</keyword>
<name>A0A3Q8S7B8_9FIRM</name>
<dbReference type="EMBL" id="CP034234">
    <property type="protein sequence ID" value="AZK43962.1"/>
    <property type="molecule type" value="Genomic_DNA"/>
</dbReference>
<keyword evidence="3" id="KW-1185">Reference proteome</keyword>
<evidence type="ECO:0008006" key="4">
    <source>
        <dbReference type="Google" id="ProtNLM"/>
    </source>
</evidence>
<feature type="transmembrane region" description="Helical" evidence="1">
    <location>
        <begin position="99"/>
        <end position="120"/>
    </location>
</feature>
<evidence type="ECO:0000313" key="3">
    <source>
        <dbReference type="Proteomes" id="UP000278804"/>
    </source>
</evidence>
<feature type="transmembrane region" description="Helical" evidence="1">
    <location>
        <begin position="37"/>
        <end position="53"/>
    </location>
</feature>